<dbReference type="EMBL" id="WNKW01000006">
    <property type="protein sequence ID" value="MTW34919.1"/>
    <property type="molecule type" value="Genomic_DNA"/>
</dbReference>
<organism evidence="3 4">
    <name type="scientific">Pseudoduganella danionis</name>
    <dbReference type="NCBI Taxonomy" id="1890295"/>
    <lineage>
        <taxon>Bacteria</taxon>
        <taxon>Pseudomonadati</taxon>
        <taxon>Pseudomonadota</taxon>
        <taxon>Betaproteobacteria</taxon>
        <taxon>Burkholderiales</taxon>
        <taxon>Oxalobacteraceae</taxon>
        <taxon>Telluria group</taxon>
        <taxon>Pseudoduganella</taxon>
    </lineage>
</organism>
<comment type="caution">
    <text evidence="3">The sequence shown here is derived from an EMBL/GenBank/DDBJ whole genome shotgun (WGS) entry which is preliminary data.</text>
</comment>
<name>A0ABW9SX99_9BURK</name>
<dbReference type="Pfam" id="PF09299">
    <property type="entry name" value="Mu-transpos_C"/>
    <property type="match status" value="1"/>
</dbReference>
<reference evidence="3 4" key="1">
    <citation type="submission" date="2019-11" db="EMBL/GenBank/DDBJ databases">
        <title>Type strains purchased from KCTC, JCM and DSMZ.</title>
        <authorList>
            <person name="Lu H."/>
        </authorList>
    </citation>
    <scope>NUCLEOTIDE SEQUENCE [LARGE SCALE GENOMIC DNA]</scope>
    <source>
        <strain evidence="3 4">DSM 103461</strain>
    </source>
</reference>
<feature type="region of interest" description="Disordered" evidence="1">
    <location>
        <begin position="154"/>
        <end position="176"/>
    </location>
</feature>
<dbReference type="RefSeq" id="WP_155436259.1">
    <property type="nucleotide sequence ID" value="NZ_JBHLXK010000002.1"/>
</dbReference>
<sequence>MLLRNELLHYTQPVARTLRILWIDPRQRHAYLYDVAAQGSEVERWTLARIQADLAAGRASKAGSDPYLTLLGQQQPAAAHLALRDKAWQIIAPLVAQEPAIYEAQLRGALVAQATLQHGVSHPTVYRYLRRYWQRGQTPNALLPDYANSGGRGKLRQATAGVKRGRPRKDGTADSAGVNVDEDIRRVIRVAVARYAATYARFSRQGAYRQMLADFFCSRQIDGETGRIVAVQAAPHDSLPSFGQFNYWLDYDDDRPAQVQRRTAGAAAAMPARAPECRSAAAGESGRARAEVSATMPASGAAAGRPGTAFGLSVLQVELQLVSRADALQTIGRPWLYVVTDAYSQLITGYYVGFGGVSRAHALLALAQCGANKVRYCAAYGREIVAADWPAQHLPASLKLAPELGTGGVFTPLLNNFNLPVCVALESPPAWQPVFERRFRLLPAAAQPAAGRLDAVLDLDEFQRLLLDAILYYNTRTMLDGATPVQRWQQGMASCGNALRTYPEHLLRCSLLPVAEALVGSAGIQLFNQRYTCMRAFDEGWFERARTRGPWMVRVAYDPADMETIYLLDAAAPMQYHACHMLDSSATQPLTQVEYALLPRTTERTNSALLRATTHNYASYVN</sequence>
<evidence type="ECO:0000313" key="4">
    <source>
        <dbReference type="Proteomes" id="UP000735592"/>
    </source>
</evidence>
<dbReference type="InterPro" id="IPR036397">
    <property type="entry name" value="RNaseH_sf"/>
</dbReference>
<dbReference type="Proteomes" id="UP000735592">
    <property type="component" value="Unassembled WGS sequence"/>
</dbReference>
<protein>
    <recommendedName>
        <fullName evidence="2">Transposase-like Mu C-terminal domain-containing protein</fullName>
    </recommendedName>
</protein>
<dbReference type="Gene3D" id="3.30.420.10">
    <property type="entry name" value="Ribonuclease H-like superfamily/Ribonuclease H"/>
    <property type="match status" value="1"/>
</dbReference>
<keyword evidence="4" id="KW-1185">Reference proteome</keyword>
<proteinExistence type="predicted"/>
<accession>A0ABW9SX99</accession>
<evidence type="ECO:0000313" key="3">
    <source>
        <dbReference type="EMBL" id="MTW34919.1"/>
    </source>
</evidence>
<evidence type="ECO:0000259" key="2">
    <source>
        <dbReference type="Pfam" id="PF09299"/>
    </source>
</evidence>
<feature type="domain" description="Transposase-like Mu C-terminal" evidence="2">
    <location>
        <begin position="511"/>
        <end position="569"/>
    </location>
</feature>
<dbReference type="InterPro" id="IPR015378">
    <property type="entry name" value="Transposase-like_Mu_C"/>
</dbReference>
<gene>
    <name evidence="3" type="ORF">GM655_19130</name>
</gene>
<evidence type="ECO:0000256" key="1">
    <source>
        <dbReference type="SAM" id="MobiDB-lite"/>
    </source>
</evidence>